<evidence type="ECO:0000313" key="14">
    <source>
        <dbReference type="Proteomes" id="UP000427769"/>
    </source>
</evidence>
<dbReference type="Pfam" id="PF00158">
    <property type="entry name" value="Sigma54_activat"/>
    <property type="match status" value="1"/>
</dbReference>
<dbReference type="PROSITE" id="PS50045">
    <property type="entry name" value="SIGMA54_INTERACT_4"/>
    <property type="match status" value="1"/>
</dbReference>
<dbReference type="InterPro" id="IPR046342">
    <property type="entry name" value="CBS_dom_sf"/>
</dbReference>
<dbReference type="PROSITE" id="PS50112">
    <property type="entry name" value="PAS"/>
    <property type="match status" value="1"/>
</dbReference>
<dbReference type="EMBL" id="AP021875">
    <property type="protein sequence ID" value="BBO73104.1"/>
    <property type="molecule type" value="Genomic_DNA"/>
</dbReference>
<evidence type="ECO:0000259" key="10">
    <source>
        <dbReference type="PROSITE" id="PS50045"/>
    </source>
</evidence>
<dbReference type="InterPro" id="IPR035965">
    <property type="entry name" value="PAS-like_dom_sf"/>
</dbReference>
<dbReference type="PANTHER" id="PTHR32071:SF57">
    <property type="entry name" value="C4-DICARBOXYLATE TRANSPORT TRANSCRIPTIONAL REGULATORY PROTEIN DCTD"/>
    <property type="match status" value="1"/>
</dbReference>
<proteinExistence type="predicted"/>
<dbReference type="SUPFAM" id="SSF55785">
    <property type="entry name" value="PYP-like sensor domain (PAS domain)"/>
    <property type="match status" value="2"/>
</dbReference>
<dbReference type="SUPFAM" id="SSF54631">
    <property type="entry name" value="CBS-domain pair"/>
    <property type="match status" value="1"/>
</dbReference>
<protein>
    <recommendedName>
        <fullName evidence="7">HTH-type transcriptional regulatory protein TyrR</fullName>
    </recommendedName>
</protein>
<dbReference type="InterPro" id="IPR003593">
    <property type="entry name" value="AAA+_ATPase"/>
</dbReference>
<accession>A0A5K7Z3P5</accession>
<dbReference type="OrthoDB" id="9763792at2"/>
<evidence type="ECO:0000256" key="2">
    <source>
        <dbReference type="ARBA" id="ARBA00022797"/>
    </source>
</evidence>
<evidence type="ECO:0000256" key="5">
    <source>
        <dbReference type="ARBA" id="ARBA00023125"/>
    </source>
</evidence>
<dbReference type="GO" id="GO:0005524">
    <property type="term" value="F:ATP binding"/>
    <property type="evidence" value="ECO:0007669"/>
    <property type="project" value="UniProtKB-KW"/>
</dbReference>
<evidence type="ECO:0000259" key="11">
    <source>
        <dbReference type="PROSITE" id="PS50112"/>
    </source>
</evidence>
<feature type="domain" description="Sigma-54 factor interaction" evidence="10">
    <location>
        <begin position="401"/>
        <end position="630"/>
    </location>
</feature>
<evidence type="ECO:0000256" key="1">
    <source>
        <dbReference type="ARBA" id="ARBA00022741"/>
    </source>
</evidence>
<gene>
    <name evidence="13" type="ORF">DSCW_05210</name>
</gene>
<dbReference type="Gene3D" id="1.10.10.60">
    <property type="entry name" value="Homeodomain-like"/>
    <property type="match status" value="1"/>
</dbReference>
<dbReference type="Gene3D" id="3.30.450.20">
    <property type="entry name" value="PAS domain"/>
    <property type="match status" value="2"/>
</dbReference>
<feature type="coiled-coil region" evidence="9">
    <location>
        <begin position="367"/>
        <end position="394"/>
    </location>
</feature>
<dbReference type="NCBIfam" id="TIGR00229">
    <property type="entry name" value="sensory_box"/>
    <property type="match status" value="1"/>
</dbReference>
<keyword evidence="6" id="KW-0804">Transcription</keyword>
<dbReference type="InterPro" id="IPR000014">
    <property type="entry name" value="PAS"/>
</dbReference>
<dbReference type="AlphaFoldDB" id="A0A5K7Z3P5"/>
<keyword evidence="14" id="KW-1185">Reference proteome</keyword>
<evidence type="ECO:0000256" key="4">
    <source>
        <dbReference type="ARBA" id="ARBA00023015"/>
    </source>
</evidence>
<dbReference type="FunFam" id="3.40.50.300:FF:000006">
    <property type="entry name" value="DNA-binding transcriptional regulator NtrC"/>
    <property type="match status" value="1"/>
</dbReference>
<dbReference type="PANTHER" id="PTHR32071">
    <property type="entry name" value="TRANSCRIPTIONAL REGULATORY PROTEIN"/>
    <property type="match status" value="1"/>
</dbReference>
<dbReference type="InterPro" id="IPR002078">
    <property type="entry name" value="Sigma_54_int"/>
</dbReference>
<dbReference type="Pfam" id="PF18024">
    <property type="entry name" value="HTH_50"/>
    <property type="match status" value="1"/>
</dbReference>
<dbReference type="PROSITE" id="PS00675">
    <property type="entry name" value="SIGMA54_INTERACT_1"/>
    <property type="match status" value="1"/>
</dbReference>
<feature type="domain" description="CBS" evidence="12">
    <location>
        <begin position="82"/>
        <end position="139"/>
    </location>
</feature>
<dbReference type="InterPro" id="IPR000644">
    <property type="entry name" value="CBS_dom"/>
</dbReference>
<dbReference type="Proteomes" id="UP000427769">
    <property type="component" value="Chromosome"/>
</dbReference>
<dbReference type="SUPFAM" id="SSF52540">
    <property type="entry name" value="P-loop containing nucleoside triphosphate hydrolases"/>
    <property type="match status" value="1"/>
</dbReference>
<evidence type="ECO:0000256" key="7">
    <source>
        <dbReference type="ARBA" id="ARBA00029500"/>
    </source>
</evidence>
<keyword evidence="2" id="KW-0058">Aromatic hydrocarbons catabolism</keyword>
<evidence type="ECO:0000256" key="6">
    <source>
        <dbReference type="ARBA" id="ARBA00023163"/>
    </source>
</evidence>
<dbReference type="InterPro" id="IPR025944">
    <property type="entry name" value="Sigma_54_int_dom_CS"/>
</dbReference>
<organism evidence="13 14">
    <name type="scientific">Desulfosarcina widdelii</name>
    <dbReference type="NCBI Taxonomy" id="947919"/>
    <lineage>
        <taxon>Bacteria</taxon>
        <taxon>Pseudomonadati</taxon>
        <taxon>Thermodesulfobacteriota</taxon>
        <taxon>Desulfobacteria</taxon>
        <taxon>Desulfobacterales</taxon>
        <taxon>Desulfosarcinaceae</taxon>
        <taxon>Desulfosarcina</taxon>
    </lineage>
</organism>
<reference evidence="13 14" key="1">
    <citation type="submission" date="2019-11" db="EMBL/GenBank/DDBJ databases">
        <title>Comparative genomics of hydrocarbon-degrading Desulfosarcina strains.</title>
        <authorList>
            <person name="Watanabe M."/>
            <person name="Kojima H."/>
            <person name="Fukui M."/>
        </authorList>
    </citation>
    <scope>NUCLEOTIDE SEQUENCE [LARGE SCALE GENOMIC DNA]</scope>
    <source>
        <strain evidence="13 14">PP31</strain>
    </source>
</reference>
<dbReference type="Gene3D" id="1.10.8.60">
    <property type="match status" value="1"/>
</dbReference>
<evidence type="ECO:0000256" key="9">
    <source>
        <dbReference type="SAM" id="Coils"/>
    </source>
</evidence>
<keyword evidence="4" id="KW-0805">Transcription regulation</keyword>
<dbReference type="InterPro" id="IPR030828">
    <property type="entry name" value="HTH_TyrR"/>
</dbReference>
<dbReference type="Pfam" id="PF13426">
    <property type="entry name" value="PAS_9"/>
    <property type="match status" value="2"/>
</dbReference>
<dbReference type="InterPro" id="IPR058031">
    <property type="entry name" value="AAA_lid_NorR"/>
</dbReference>
<feature type="domain" description="CBS" evidence="12">
    <location>
        <begin position="18"/>
        <end position="81"/>
    </location>
</feature>
<dbReference type="InterPro" id="IPR025662">
    <property type="entry name" value="Sigma_54_int_dom_ATP-bd_1"/>
</dbReference>
<sequence>MKNLSSPLSKEILVKDFMTTNPVSLKETDKLKNASKILADNRINSAIVKDLNDKLSGIITVTDILHKVYNFTDPNFFVKDLSIPNVYTIHERDSLDDVIQLCFSSGLNLLPVVDDFGCVVGIWTNTNLVNALRLLTDDLVGSFEAILKSIDYGIIAFNKNKKCVFINNIGQKMLQLNENKVKGLHITDLLQYNNIDEVFDSKKAIKGEKLIVNNRVLYSNLSPIFSNGKVLGAVAILQETESIEQIYKNLDNIKQLNAEYDTLIESSFDGIVFSDGLGKMIRINNAYARITNIKPDQIVGRTVRELLRDGIIDICPTFSQLKLGKPISVVQKVYTGKKMLVTSSPIFDSTGKRITMVVTNCRDLTELNKLKYEVDRINIEKERVIQEVTKLRAEKLASLNVIAQSDEMRRVVEIALQVSQFDSTVIITGESGVGKEVIAHMIHKASHRKKGPFIKINCGAIPEPLIESELFGYEDGAFTGAKKKGKPGVFEMADGGSLLMDEIGELSHRMAVGLLRVLQERSVTRVGGTKSFEVDARVIAATNADIQDLVKEGKFRSDLYYRLNVINIYIPPLRERPEDIELLALKFVEQLNKKYNRKKHIDTSMMDQLLTYKWPGNVRELKNFLERVVVLSTTDLITADVFPERMKNIYIHKSSQYGNNDIDKLETLYERYRSSRKVAKILNCHQSTIIRKLNKYGIMSKFKS</sequence>
<dbReference type="Gene3D" id="3.40.50.300">
    <property type="entry name" value="P-loop containing nucleotide triphosphate hydrolases"/>
    <property type="match status" value="1"/>
</dbReference>
<dbReference type="CDD" id="cd02205">
    <property type="entry name" value="CBS_pair_SF"/>
    <property type="match status" value="1"/>
</dbReference>
<evidence type="ECO:0000313" key="13">
    <source>
        <dbReference type="EMBL" id="BBO73104.1"/>
    </source>
</evidence>
<dbReference type="Pfam" id="PF00571">
    <property type="entry name" value="CBS"/>
    <property type="match status" value="2"/>
</dbReference>
<keyword evidence="9" id="KW-0175">Coiled coil</keyword>
<dbReference type="InterPro" id="IPR027417">
    <property type="entry name" value="P-loop_NTPase"/>
</dbReference>
<dbReference type="KEGG" id="dwd:DSCW_05210"/>
<dbReference type="Pfam" id="PF25601">
    <property type="entry name" value="AAA_lid_14"/>
    <property type="match status" value="1"/>
</dbReference>
<evidence type="ECO:0000256" key="3">
    <source>
        <dbReference type="ARBA" id="ARBA00022840"/>
    </source>
</evidence>
<dbReference type="SMART" id="SM00382">
    <property type="entry name" value="AAA"/>
    <property type="match status" value="1"/>
</dbReference>
<name>A0A5K7Z3P5_9BACT</name>
<dbReference type="InterPro" id="IPR025943">
    <property type="entry name" value="Sigma_54_int_dom_ATP-bd_2"/>
</dbReference>
<dbReference type="SMART" id="SM00091">
    <property type="entry name" value="PAS"/>
    <property type="match status" value="2"/>
</dbReference>
<keyword evidence="3" id="KW-0067">ATP-binding</keyword>
<evidence type="ECO:0000259" key="12">
    <source>
        <dbReference type="PROSITE" id="PS51371"/>
    </source>
</evidence>
<dbReference type="SMART" id="SM00116">
    <property type="entry name" value="CBS"/>
    <property type="match status" value="2"/>
</dbReference>
<keyword evidence="8" id="KW-0129">CBS domain</keyword>
<dbReference type="CDD" id="cd00009">
    <property type="entry name" value="AAA"/>
    <property type="match status" value="1"/>
</dbReference>
<dbReference type="GO" id="GO:0003677">
    <property type="term" value="F:DNA binding"/>
    <property type="evidence" value="ECO:0007669"/>
    <property type="project" value="UniProtKB-KW"/>
</dbReference>
<dbReference type="PROSITE" id="PS00676">
    <property type="entry name" value="SIGMA54_INTERACT_2"/>
    <property type="match status" value="1"/>
</dbReference>
<dbReference type="Gene3D" id="3.10.580.10">
    <property type="entry name" value="CBS-domain"/>
    <property type="match status" value="1"/>
</dbReference>
<dbReference type="PROSITE" id="PS00688">
    <property type="entry name" value="SIGMA54_INTERACT_3"/>
    <property type="match status" value="1"/>
</dbReference>
<evidence type="ECO:0000256" key="8">
    <source>
        <dbReference type="PROSITE-ProRule" id="PRU00703"/>
    </source>
</evidence>
<dbReference type="PROSITE" id="PS51371">
    <property type="entry name" value="CBS"/>
    <property type="match status" value="2"/>
</dbReference>
<dbReference type="GO" id="GO:0006355">
    <property type="term" value="P:regulation of DNA-templated transcription"/>
    <property type="evidence" value="ECO:0007669"/>
    <property type="project" value="InterPro"/>
</dbReference>
<keyword evidence="5" id="KW-0238">DNA-binding</keyword>
<feature type="domain" description="PAS" evidence="11">
    <location>
        <begin position="256"/>
        <end position="307"/>
    </location>
</feature>
<dbReference type="RefSeq" id="WP_155302241.1">
    <property type="nucleotide sequence ID" value="NZ_AP021875.1"/>
</dbReference>
<keyword evidence="1" id="KW-0547">Nucleotide-binding</keyword>